<reference evidence="1 2" key="1">
    <citation type="submission" date="2021-04" db="EMBL/GenBank/DDBJ databases">
        <authorList>
            <person name="Shkoporov A.N."/>
            <person name="Stockdale S.R."/>
            <person name="Guerin E."/>
            <person name="Ross R.P."/>
            <person name="Hill C."/>
        </authorList>
    </citation>
    <scope>NUCLEOTIDE SEQUENCE [LARGE SCALE GENOMIC DNA]</scope>
    <source>
        <strain evidence="2">cr23_1</strain>
    </source>
</reference>
<evidence type="ECO:0000313" key="1">
    <source>
        <dbReference type="EMBL" id="QWM91433.1"/>
    </source>
</evidence>
<protein>
    <submittedName>
        <fullName evidence="1">Uncharacterized protein</fullName>
    </submittedName>
</protein>
<dbReference type="Proteomes" id="UP000828083">
    <property type="component" value="Segment"/>
</dbReference>
<gene>
    <name evidence="1" type="primary">gp_78106</name>
</gene>
<dbReference type="EMBL" id="MZ130500">
    <property type="protein sequence ID" value="QWM91433.1"/>
    <property type="molecule type" value="Genomic_DNA"/>
</dbReference>
<dbReference type="KEGG" id="vg:75687890"/>
<organism evidence="1 2">
    <name type="scientific">uncultured phage cr23_1</name>
    <dbReference type="NCBI Taxonomy" id="2986419"/>
    <lineage>
        <taxon>Viruses</taxon>
        <taxon>Duplodnaviria</taxon>
        <taxon>Heunggongvirae</taxon>
        <taxon>Uroviricota</taxon>
        <taxon>Caudoviricetes</taxon>
        <taxon>Crassvirales</taxon>
        <taxon>Suoliviridae</taxon>
        <taxon>Uncouvirinae</taxon>
        <taxon>Aurodevirus</taxon>
        <taxon>Aurodevirus hiberniae</taxon>
    </lineage>
</organism>
<keyword evidence="2" id="KW-1185">Reference proteome</keyword>
<proteinExistence type="predicted"/>
<accession>A0AAE7S1U8</accession>
<sequence length="87" mass="10021">MKINFAQLEVYTDIQKTNKICMDARQQLGELIYEVGSGIKAHSLALKIYNSEDELEYTDEEMQIIMQFVNQYCKPAIIDAINALKTE</sequence>
<dbReference type="GeneID" id="75687890"/>
<name>A0AAE7S1U8_9CAUD</name>
<dbReference type="RefSeq" id="YP_010510373.1">
    <property type="nucleotide sequence ID" value="NC_067218.1"/>
</dbReference>
<evidence type="ECO:0000313" key="2">
    <source>
        <dbReference type="Proteomes" id="UP000828083"/>
    </source>
</evidence>